<evidence type="ECO:0000313" key="2">
    <source>
        <dbReference type="EMBL" id="CEL54624.1"/>
    </source>
</evidence>
<feature type="region of interest" description="Disordered" evidence="1">
    <location>
        <begin position="52"/>
        <end position="87"/>
    </location>
</feature>
<feature type="compositionally biased region" description="Low complexity" evidence="1">
    <location>
        <begin position="60"/>
        <end position="71"/>
    </location>
</feature>
<reference evidence="2 3" key="1">
    <citation type="submission" date="2014-11" db="EMBL/GenBank/DDBJ databases">
        <authorList>
            <person name="Wibberg Daniel"/>
        </authorList>
    </citation>
    <scope>NUCLEOTIDE SEQUENCE [LARGE SCALE GENOMIC DNA]</scope>
    <source>
        <strain evidence="2">Rhizoctonia solani AG1-IB 7/3/14</strain>
    </source>
</reference>
<name>A0A0B7FCJ8_THACB</name>
<dbReference type="AlphaFoldDB" id="A0A0B7FCJ8"/>
<organism evidence="2 3">
    <name type="scientific">Thanatephorus cucumeris (strain AG1-IB / isolate 7/3/14)</name>
    <name type="common">Lettuce bottom rot fungus</name>
    <name type="synonym">Rhizoctonia solani</name>
    <dbReference type="NCBI Taxonomy" id="1108050"/>
    <lineage>
        <taxon>Eukaryota</taxon>
        <taxon>Fungi</taxon>
        <taxon>Dikarya</taxon>
        <taxon>Basidiomycota</taxon>
        <taxon>Agaricomycotina</taxon>
        <taxon>Agaricomycetes</taxon>
        <taxon>Cantharellales</taxon>
        <taxon>Ceratobasidiaceae</taxon>
        <taxon>Rhizoctonia</taxon>
        <taxon>Rhizoctonia solani AG-1</taxon>
    </lineage>
</organism>
<keyword evidence="3" id="KW-1185">Reference proteome</keyword>
<gene>
    <name evidence="2" type="ORF">RSOLAG1IB_11714</name>
</gene>
<protein>
    <submittedName>
        <fullName evidence="2">Uncharacterized protein</fullName>
    </submittedName>
</protein>
<dbReference type="EMBL" id="LN679273">
    <property type="protein sequence ID" value="CEL54624.1"/>
    <property type="molecule type" value="Genomic_DNA"/>
</dbReference>
<evidence type="ECO:0000256" key="1">
    <source>
        <dbReference type="SAM" id="MobiDB-lite"/>
    </source>
</evidence>
<evidence type="ECO:0000313" key="3">
    <source>
        <dbReference type="Proteomes" id="UP000059188"/>
    </source>
</evidence>
<dbReference type="Proteomes" id="UP000059188">
    <property type="component" value="Unassembled WGS sequence"/>
</dbReference>
<proteinExistence type="predicted"/>
<sequence length="87" mass="9763">MPPPPFKCHTRILTTGRERGLDLTVKATPTGRPNKPRGTILDRFMERPATRCRYPSAATPQLPALSSQPPRSRSRRFGRQLPALEVT</sequence>
<accession>A0A0B7FCJ8</accession>